<sequence>MHHYLDITLLPDDGIGDYFLWGKLYQQLHLALVEHNQSKNGNIGISFPEYSIKPPQLGVKLRIFAPTESELALLNIGKWLNRFADYCHISSIKAVPEHTKFALFSRKQCQTNPERLARRRAKRKGETLEQAMQHFAGFKDESSKLPFIAMESLSSANANGDANKFRLIIEQKILPEHQPGNFNCYGLSQDATVPWF</sequence>
<dbReference type="InterPro" id="IPR013396">
    <property type="entry name" value="CRISPR-assoc_prot_Csy4"/>
</dbReference>
<dbReference type="EMBL" id="QLMD01000002">
    <property type="protein sequence ID" value="RAK00602.1"/>
    <property type="molecule type" value="Genomic_DNA"/>
</dbReference>
<dbReference type="NCBIfam" id="TIGR02563">
    <property type="entry name" value="cas_Csy4"/>
    <property type="match status" value="1"/>
</dbReference>
<evidence type="ECO:0000313" key="3">
    <source>
        <dbReference type="Proteomes" id="UP000249203"/>
    </source>
</evidence>
<organism evidence="1 3">
    <name type="scientific">Aliidiomarina maris</name>
    <dbReference type="NCBI Taxonomy" id="531312"/>
    <lineage>
        <taxon>Bacteria</taxon>
        <taxon>Pseudomonadati</taxon>
        <taxon>Pseudomonadota</taxon>
        <taxon>Gammaproteobacteria</taxon>
        <taxon>Alteromonadales</taxon>
        <taxon>Idiomarinaceae</taxon>
        <taxon>Aliidiomarina</taxon>
    </lineage>
</organism>
<dbReference type="Proteomes" id="UP000249203">
    <property type="component" value="Unassembled WGS sequence"/>
</dbReference>
<dbReference type="GO" id="GO:0043571">
    <property type="term" value="P:maintenance of CRISPR repeat elements"/>
    <property type="evidence" value="ECO:0007669"/>
    <property type="project" value="InterPro"/>
</dbReference>
<reference evidence="2 4" key="1">
    <citation type="journal article" date="2018" name="Front. Microbiol.">
        <title>Genome-Based Analysis Reveals the Taxonomy and Diversity of the Family Idiomarinaceae.</title>
        <authorList>
            <person name="Liu Y."/>
            <person name="Lai Q."/>
            <person name="Shao Z."/>
        </authorList>
    </citation>
    <scope>NUCLEOTIDE SEQUENCE [LARGE SCALE GENOMIC DNA]</scope>
    <source>
        <strain evidence="2 4">CF12-14</strain>
    </source>
</reference>
<dbReference type="Pfam" id="PF09618">
    <property type="entry name" value="Cas_Csy4"/>
    <property type="match status" value="1"/>
</dbReference>
<evidence type="ECO:0000313" key="4">
    <source>
        <dbReference type="Proteomes" id="UP000287865"/>
    </source>
</evidence>
<dbReference type="OrthoDB" id="259831at2"/>
<dbReference type="InterPro" id="IPR042564">
    <property type="entry name" value="CRISPR-Cas6/Csy4_sf"/>
</dbReference>
<proteinExistence type="predicted"/>
<keyword evidence="4" id="KW-1185">Reference proteome</keyword>
<reference evidence="1 3" key="2">
    <citation type="submission" date="2018-06" db="EMBL/GenBank/DDBJ databases">
        <title>Genomic Encyclopedia of Type Strains, Phase III (KMG-III): the genomes of soil and plant-associated and newly described type strains.</title>
        <authorList>
            <person name="Whitman W."/>
        </authorList>
    </citation>
    <scope>NUCLEOTIDE SEQUENCE [LARGE SCALE GENOMIC DNA]</scope>
    <source>
        <strain evidence="1 3">CGMCC 1.15366</strain>
    </source>
</reference>
<dbReference type="RefSeq" id="WP_111568401.1">
    <property type="nucleotide sequence ID" value="NZ_PIPK01000003.1"/>
</dbReference>
<dbReference type="CDD" id="cd09739">
    <property type="entry name" value="Cas6_I-F"/>
    <property type="match status" value="1"/>
</dbReference>
<gene>
    <name evidence="2" type="primary">cas6f</name>
    <name evidence="1" type="ORF">B0I24_10227</name>
    <name evidence="2" type="ORF">CWE07_05440</name>
</gene>
<dbReference type="EMBL" id="PIPK01000003">
    <property type="protein sequence ID" value="RUO27386.1"/>
    <property type="molecule type" value="Genomic_DNA"/>
</dbReference>
<evidence type="ECO:0000313" key="1">
    <source>
        <dbReference type="EMBL" id="RAK00602.1"/>
    </source>
</evidence>
<dbReference type="GO" id="GO:0004519">
    <property type="term" value="F:endonuclease activity"/>
    <property type="evidence" value="ECO:0007669"/>
    <property type="project" value="InterPro"/>
</dbReference>
<dbReference type="AlphaFoldDB" id="A0A327X303"/>
<dbReference type="Proteomes" id="UP000287865">
    <property type="component" value="Unassembled WGS sequence"/>
</dbReference>
<protein>
    <submittedName>
        <fullName evidence="1">CRISPR-associated Csy4 family protein</fullName>
    </submittedName>
    <submittedName>
        <fullName evidence="2">Type I-F CRISPR-associated endoribonuclease Cas6/Csy4</fullName>
    </submittedName>
</protein>
<evidence type="ECO:0000313" key="2">
    <source>
        <dbReference type="EMBL" id="RUO27386.1"/>
    </source>
</evidence>
<name>A0A327X303_9GAMM</name>
<comment type="caution">
    <text evidence="1">The sequence shown here is derived from an EMBL/GenBank/DDBJ whole genome shotgun (WGS) entry which is preliminary data.</text>
</comment>
<accession>A0A327X303</accession>
<dbReference type="Gene3D" id="3.30.70.2540">
    <property type="entry name" value="CRISPR-associated endoribonuclease Cas6/Csy4"/>
    <property type="match status" value="1"/>
</dbReference>